<gene>
    <name evidence="1" type="ORF">J2S90_004200</name>
    <name evidence="2" type="ORF">J2S93_004093</name>
</gene>
<dbReference type="EMBL" id="JAUSTF010000014">
    <property type="protein sequence ID" value="MDQ0182637.1"/>
    <property type="molecule type" value="Genomic_DNA"/>
</dbReference>
<dbReference type="EMBL" id="JAUSRG010000018">
    <property type="protein sequence ID" value="MDP9907209.1"/>
    <property type="molecule type" value="Genomic_DNA"/>
</dbReference>
<dbReference type="Proteomes" id="UP001242995">
    <property type="component" value="Unassembled WGS sequence"/>
</dbReference>
<comment type="caution">
    <text evidence="1">The sequence shown here is derived from an EMBL/GenBank/DDBJ whole genome shotgun (WGS) entry which is preliminary data.</text>
</comment>
<evidence type="ECO:0000313" key="2">
    <source>
        <dbReference type="EMBL" id="MDQ0182637.1"/>
    </source>
</evidence>
<dbReference type="RefSeq" id="WP_059388287.1">
    <property type="nucleotide sequence ID" value="NZ_JAUSRG010000018.1"/>
</dbReference>
<dbReference type="Gene3D" id="3.60.15.10">
    <property type="entry name" value="Ribonuclease Z/Hydroxyacylglutathione hydrolase-like"/>
    <property type="match status" value="1"/>
</dbReference>
<evidence type="ECO:0000313" key="4">
    <source>
        <dbReference type="Proteomes" id="UP001242995"/>
    </source>
</evidence>
<dbReference type="SUPFAM" id="SSF56281">
    <property type="entry name" value="Metallo-hydrolase/oxidoreductase"/>
    <property type="match status" value="1"/>
</dbReference>
<proteinExistence type="predicted"/>
<evidence type="ECO:0000313" key="1">
    <source>
        <dbReference type="EMBL" id="MDP9907209.1"/>
    </source>
</evidence>
<dbReference type="AlphaFoldDB" id="A0AAW8DLV7"/>
<evidence type="ECO:0000313" key="3">
    <source>
        <dbReference type="Proteomes" id="UP001230951"/>
    </source>
</evidence>
<keyword evidence="3" id="KW-1185">Reference proteome</keyword>
<accession>A0AAW8DLV7</accession>
<sequence length="274" mass="30324">MFTKVHEDKVIALGGTIPLDGRVSWVPAGATGFQPSNCYLLSEGSGRLLVDTGLAVHSQEILDDLVELLDDDGRLSMFFTRSEMDCVSNLEPIAGKFDIERLFTGGAINPFDAFDDLSRLALRGRRQQIDQKGEGGDSMARTPEIEVAPGRHLTIESPLLRLLPTFWGWDANTGTIFTSDTFTHGTMTSPDGSRIIDSIAQDTTTAKQVAEHLYAKYEWIPRATCEPLREWLSDKFETLAPETIAPSRGCVIRGRELVRRHLDFMLAALTPEKA</sequence>
<dbReference type="InterPro" id="IPR036866">
    <property type="entry name" value="RibonucZ/Hydroxyglut_hydro"/>
</dbReference>
<reference evidence="1 3" key="1">
    <citation type="submission" date="2023-07" db="EMBL/GenBank/DDBJ databases">
        <title>Sorghum-associated microbial communities from plants grown in Nebraska, USA.</title>
        <authorList>
            <person name="Schachtman D."/>
        </authorList>
    </citation>
    <scope>NUCLEOTIDE SEQUENCE</scope>
    <source>
        <strain evidence="1">DS1006</strain>
        <strain evidence="2 3">DS1016</strain>
    </source>
</reference>
<dbReference type="Proteomes" id="UP001230951">
    <property type="component" value="Unassembled WGS sequence"/>
</dbReference>
<protein>
    <submittedName>
        <fullName evidence="1">Flavorubredoxin</fullName>
    </submittedName>
</protein>
<organism evidence="1 4">
    <name type="scientific">Arthrobacter bambusae</name>
    <dbReference type="NCBI Taxonomy" id="1338426"/>
    <lineage>
        <taxon>Bacteria</taxon>
        <taxon>Bacillati</taxon>
        <taxon>Actinomycetota</taxon>
        <taxon>Actinomycetes</taxon>
        <taxon>Micrococcales</taxon>
        <taxon>Micrococcaceae</taxon>
        <taxon>Arthrobacter</taxon>
    </lineage>
</organism>
<name>A0AAW8DLV7_9MICC</name>